<comment type="caution">
    <text evidence="2">The sequence shown here is derived from an EMBL/GenBank/DDBJ whole genome shotgun (WGS) entry which is preliminary data.</text>
</comment>
<feature type="chain" id="PRO_5020481146" evidence="1">
    <location>
        <begin position="17"/>
        <end position="117"/>
    </location>
</feature>
<name>A0A4S4DFS5_CAMSN</name>
<keyword evidence="3" id="KW-1185">Reference proteome</keyword>
<evidence type="ECO:0000313" key="2">
    <source>
        <dbReference type="EMBL" id="THG01583.1"/>
    </source>
</evidence>
<gene>
    <name evidence="2" type="ORF">TEA_029763</name>
</gene>
<dbReference type="Proteomes" id="UP000306102">
    <property type="component" value="Unassembled WGS sequence"/>
</dbReference>
<dbReference type="AlphaFoldDB" id="A0A4S4DFS5"/>
<sequence>MTRFWSCGWHVIPVQLHKELLVLVFHVWRCPSGSLVMPSLNLRSDMQSVKFSQTNDEVDDGRAIQMIRENTLIAFIWYELYAILSLSAVCCIDTMEACVVQKNYLEMDNGKAGSSSN</sequence>
<keyword evidence="1" id="KW-0732">Signal</keyword>
<dbReference type="EMBL" id="SDRB02011382">
    <property type="protein sequence ID" value="THG01583.1"/>
    <property type="molecule type" value="Genomic_DNA"/>
</dbReference>
<feature type="signal peptide" evidence="1">
    <location>
        <begin position="1"/>
        <end position="16"/>
    </location>
</feature>
<accession>A0A4S4DFS5</accession>
<evidence type="ECO:0000313" key="3">
    <source>
        <dbReference type="Proteomes" id="UP000306102"/>
    </source>
</evidence>
<evidence type="ECO:0000256" key="1">
    <source>
        <dbReference type="SAM" id="SignalP"/>
    </source>
</evidence>
<protein>
    <submittedName>
        <fullName evidence="2">Uncharacterized protein</fullName>
    </submittedName>
</protein>
<organism evidence="2 3">
    <name type="scientific">Camellia sinensis var. sinensis</name>
    <name type="common">China tea</name>
    <dbReference type="NCBI Taxonomy" id="542762"/>
    <lineage>
        <taxon>Eukaryota</taxon>
        <taxon>Viridiplantae</taxon>
        <taxon>Streptophyta</taxon>
        <taxon>Embryophyta</taxon>
        <taxon>Tracheophyta</taxon>
        <taxon>Spermatophyta</taxon>
        <taxon>Magnoliopsida</taxon>
        <taxon>eudicotyledons</taxon>
        <taxon>Gunneridae</taxon>
        <taxon>Pentapetalae</taxon>
        <taxon>asterids</taxon>
        <taxon>Ericales</taxon>
        <taxon>Theaceae</taxon>
        <taxon>Camellia</taxon>
    </lineage>
</organism>
<reference evidence="2 3" key="1">
    <citation type="journal article" date="2018" name="Proc. Natl. Acad. Sci. U.S.A.">
        <title>Draft genome sequence of Camellia sinensis var. sinensis provides insights into the evolution of the tea genome and tea quality.</title>
        <authorList>
            <person name="Wei C."/>
            <person name="Yang H."/>
            <person name="Wang S."/>
            <person name="Zhao J."/>
            <person name="Liu C."/>
            <person name="Gao L."/>
            <person name="Xia E."/>
            <person name="Lu Y."/>
            <person name="Tai Y."/>
            <person name="She G."/>
            <person name="Sun J."/>
            <person name="Cao H."/>
            <person name="Tong W."/>
            <person name="Gao Q."/>
            <person name="Li Y."/>
            <person name="Deng W."/>
            <person name="Jiang X."/>
            <person name="Wang W."/>
            <person name="Chen Q."/>
            <person name="Zhang S."/>
            <person name="Li H."/>
            <person name="Wu J."/>
            <person name="Wang P."/>
            <person name="Li P."/>
            <person name="Shi C."/>
            <person name="Zheng F."/>
            <person name="Jian J."/>
            <person name="Huang B."/>
            <person name="Shan D."/>
            <person name="Shi M."/>
            <person name="Fang C."/>
            <person name="Yue Y."/>
            <person name="Li F."/>
            <person name="Li D."/>
            <person name="Wei S."/>
            <person name="Han B."/>
            <person name="Jiang C."/>
            <person name="Yin Y."/>
            <person name="Xia T."/>
            <person name="Zhang Z."/>
            <person name="Bennetzen J.L."/>
            <person name="Zhao S."/>
            <person name="Wan X."/>
        </authorList>
    </citation>
    <scope>NUCLEOTIDE SEQUENCE [LARGE SCALE GENOMIC DNA]</scope>
    <source>
        <strain evidence="3">cv. Shuchazao</strain>
        <tissue evidence="2">Leaf</tissue>
    </source>
</reference>
<proteinExistence type="predicted"/>